<evidence type="ECO:0000313" key="1">
    <source>
        <dbReference type="EMBL" id="SBS71762.1"/>
    </source>
</evidence>
<sequence length="31" mass="3411">MFEAPQRVTDLIVEWVEAHMPPVAQTEAGAS</sequence>
<proteinExistence type="predicted"/>
<organism evidence="1">
    <name type="scientific">uncultured Mycobacterium sp</name>
    <dbReference type="NCBI Taxonomy" id="171292"/>
    <lineage>
        <taxon>Bacteria</taxon>
        <taxon>Bacillati</taxon>
        <taxon>Actinomycetota</taxon>
        <taxon>Actinomycetes</taxon>
        <taxon>Mycobacteriales</taxon>
        <taxon>Mycobacteriaceae</taxon>
        <taxon>Mycobacterium</taxon>
        <taxon>environmental samples</taxon>
    </lineage>
</organism>
<dbReference type="AlphaFoldDB" id="A0A1Y5NZ84"/>
<reference evidence="1" key="1">
    <citation type="submission" date="2016-03" db="EMBL/GenBank/DDBJ databases">
        <authorList>
            <person name="Ploux O."/>
        </authorList>
    </citation>
    <scope>NUCLEOTIDE SEQUENCE</scope>
    <source>
        <strain evidence="1">UC10</strain>
    </source>
</reference>
<gene>
    <name evidence="1" type="ORF">MHPYR_120041</name>
</gene>
<accession>A0A1Y5NZ84</accession>
<dbReference type="EMBL" id="FLQS01000004">
    <property type="protein sequence ID" value="SBS71762.1"/>
    <property type="molecule type" value="Genomic_DNA"/>
</dbReference>
<protein>
    <submittedName>
        <fullName evidence="1">Uncharacterized protein</fullName>
    </submittedName>
</protein>
<name>A0A1Y5NZ84_9MYCO</name>